<feature type="compositionally biased region" description="Acidic residues" evidence="1">
    <location>
        <begin position="134"/>
        <end position="145"/>
    </location>
</feature>
<accession>A0A9P0F0M6</accession>
<evidence type="ECO:0000313" key="3">
    <source>
        <dbReference type="Proteomes" id="UP001152759"/>
    </source>
</evidence>
<evidence type="ECO:0000256" key="1">
    <source>
        <dbReference type="SAM" id="MobiDB-lite"/>
    </source>
</evidence>
<gene>
    <name evidence="2" type="ORF">BEMITA_LOCUS4009</name>
</gene>
<sequence length="320" mass="37457">MSNDDNHDGQRHRNVCGAWYHLGEKHERTLSHIRTLAALEEPVTLVESAFRSRYQTFFLRNLNANQLDYKRYMKDDTTPVIHHKIRDSLIGLTSVKVNIVVYSLCKKPEDDPENKKKEEKKYTNNVSISVFGIDDCDDSEDEDEEETKRDEYDDIGLGPDDYIQGASDDNTEEDVDEPGDVFVVDAHVVGRPKKKKKVSKKNGAKEKPQIYPLRVSRDEKPDPIDLLYFTKGKKFHWFYISDFEKLVGKQLTKRQHRIFICKACFYFNKNEDSVTRHKQECNKLIKREARIEYPADEDCVLQFKDHSKTLTPKYVAYCDF</sequence>
<reference evidence="2" key="1">
    <citation type="submission" date="2021-12" db="EMBL/GenBank/DDBJ databases">
        <authorList>
            <person name="King R."/>
        </authorList>
    </citation>
    <scope>NUCLEOTIDE SEQUENCE</scope>
</reference>
<protein>
    <submittedName>
        <fullName evidence="2">Uncharacterized protein</fullName>
    </submittedName>
</protein>
<dbReference type="AlphaFoldDB" id="A0A9P0F0M6"/>
<proteinExistence type="predicted"/>
<dbReference type="Proteomes" id="UP001152759">
    <property type="component" value="Chromosome 2"/>
</dbReference>
<feature type="region of interest" description="Disordered" evidence="1">
    <location>
        <begin position="132"/>
        <end position="176"/>
    </location>
</feature>
<keyword evidence="3" id="KW-1185">Reference proteome</keyword>
<dbReference type="EMBL" id="OU963863">
    <property type="protein sequence ID" value="CAH0384711.1"/>
    <property type="molecule type" value="Genomic_DNA"/>
</dbReference>
<organism evidence="2 3">
    <name type="scientific">Bemisia tabaci</name>
    <name type="common">Sweetpotato whitefly</name>
    <name type="synonym">Aleurodes tabaci</name>
    <dbReference type="NCBI Taxonomy" id="7038"/>
    <lineage>
        <taxon>Eukaryota</taxon>
        <taxon>Metazoa</taxon>
        <taxon>Ecdysozoa</taxon>
        <taxon>Arthropoda</taxon>
        <taxon>Hexapoda</taxon>
        <taxon>Insecta</taxon>
        <taxon>Pterygota</taxon>
        <taxon>Neoptera</taxon>
        <taxon>Paraneoptera</taxon>
        <taxon>Hemiptera</taxon>
        <taxon>Sternorrhyncha</taxon>
        <taxon>Aleyrodoidea</taxon>
        <taxon>Aleyrodidae</taxon>
        <taxon>Aleyrodinae</taxon>
        <taxon>Bemisia</taxon>
    </lineage>
</organism>
<name>A0A9P0F0M6_BEMTA</name>
<evidence type="ECO:0000313" key="2">
    <source>
        <dbReference type="EMBL" id="CAH0384711.1"/>
    </source>
</evidence>